<name>A0A7X0JUA6_9GAMM</name>
<sequence>MKEPELKAALVQKNTLSSKLLPGLWLLVLLLSAYMPKTIGAVPAVFGLTGLWIYFKDGNWKDVSRLFSGRFRLLGISVLLFLLYMGLSNAFTSFPEAALKRTAGLWIIFVLSMISLMLVTRFDVSVSRAFLPWVPLTVFLGIVFNIVESLMGYPIYALNLDSHDRIGAYLVNRSVSVLMLMAVPSLLIIRALFEGLKRQVLQAIFLLSLILLIQQSASETAKVAVVVIAVSTLLLRVLGPVFLRFCGLCIVTGMLAAPFAAPPAYQYVANDIDQSRLFGANGAHGAQRLEIYDFVARYSMNKPILGHGLDAAREIKDFDSKGKFMQESKISHPHNFALQLWLELGLIGVLLAGFFIQSLLASLGKRENLSLSYFSVFLIGLCAYSFSYGLWQAWMIAAIVVAVMLLRMISRAYPDGKCWREQQPDAYANQAEMNGA</sequence>
<dbReference type="PANTHER" id="PTHR37422:SF13">
    <property type="entry name" value="LIPOPOLYSACCHARIDE BIOSYNTHESIS PROTEIN PA4999-RELATED"/>
    <property type="match status" value="1"/>
</dbReference>
<protein>
    <submittedName>
        <fullName evidence="7">O-antigen ligase</fullName>
    </submittedName>
</protein>
<evidence type="ECO:0000256" key="4">
    <source>
        <dbReference type="ARBA" id="ARBA00023136"/>
    </source>
</evidence>
<comment type="caution">
    <text evidence="7">The sequence shown here is derived from an EMBL/GenBank/DDBJ whole genome shotgun (WGS) entry which is preliminary data.</text>
</comment>
<feature type="transmembrane region" description="Helical" evidence="5">
    <location>
        <begin position="175"/>
        <end position="193"/>
    </location>
</feature>
<feature type="transmembrane region" description="Helical" evidence="5">
    <location>
        <begin position="24"/>
        <end position="53"/>
    </location>
</feature>
<keyword evidence="3 5" id="KW-1133">Transmembrane helix</keyword>
<dbReference type="Pfam" id="PF04932">
    <property type="entry name" value="Wzy_C"/>
    <property type="match status" value="1"/>
</dbReference>
<evidence type="ECO:0000256" key="2">
    <source>
        <dbReference type="ARBA" id="ARBA00022692"/>
    </source>
</evidence>
<feature type="transmembrane region" description="Helical" evidence="5">
    <location>
        <begin position="245"/>
        <end position="265"/>
    </location>
</feature>
<feature type="transmembrane region" description="Helical" evidence="5">
    <location>
        <begin position="223"/>
        <end position="238"/>
    </location>
</feature>
<dbReference type="PANTHER" id="PTHR37422">
    <property type="entry name" value="TEICHURONIC ACID BIOSYNTHESIS PROTEIN TUAE"/>
    <property type="match status" value="1"/>
</dbReference>
<dbReference type="InterPro" id="IPR007016">
    <property type="entry name" value="O-antigen_ligase-rel_domated"/>
</dbReference>
<feature type="transmembrane region" description="Helical" evidence="5">
    <location>
        <begin position="103"/>
        <end position="122"/>
    </location>
</feature>
<accession>A0A7X0JUA6</accession>
<evidence type="ECO:0000259" key="6">
    <source>
        <dbReference type="Pfam" id="PF04932"/>
    </source>
</evidence>
<dbReference type="AlphaFoldDB" id="A0A7X0JUA6"/>
<evidence type="ECO:0000313" key="7">
    <source>
        <dbReference type="EMBL" id="MBB6522402.1"/>
    </source>
</evidence>
<feature type="transmembrane region" description="Helical" evidence="5">
    <location>
        <begin position="200"/>
        <end position="217"/>
    </location>
</feature>
<dbReference type="InterPro" id="IPR051533">
    <property type="entry name" value="WaaL-like"/>
</dbReference>
<feature type="transmembrane region" description="Helical" evidence="5">
    <location>
        <begin position="368"/>
        <end position="386"/>
    </location>
</feature>
<feature type="transmembrane region" description="Helical" evidence="5">
    <location>
        <begin position="134"/>
        <end position="155"/>
    </location>
</feature>
<keyword evidence="8" id="KW-1185">Reference proteome</keyword>
<organism evidence="7 8">
    <name type="scientific">Pseudoteredinibacter isoporae</name>
    <dbReference type="NCBI Taxonomy" id="570281"/>
    <lineage>
        <taxon>Bacteria</taxon>
        <taxon>Pseudomonadati</taxon>
        <taxon>Pseudomonadota</taxon>
        <taxon>Gammaproteobacteria</taxon>
        <taxon>Cellvibrionales</taxon>
        <taxon>Cellvibrionaceae</taxon>
        <taxon>Pseudoteredinibacter</taxon>
    </lineage>
</organism>
<evidence type="ECO:0000313" key="8">
    <source>
        <dbReference type="Proteomes" id="UP000528457"/>
    </source>
</evidence>
<keyword evidence="2 5" id="KW-0812">Transmembrane</keyword>
<keyword evidence="4 5" id="KW-0472">Membrane</keyword>
<dbReference type="GO" id="GO:0016874">
    <property type="term" value="F:ligase activity"/>
    <property type="evidence" value="ECO:0007669"/>
    <property type="project" value="UniProtKB-KW"/>
</dbReference>
<dbReference type="InParanoid" id="A0A7X0JUA6"/>
<dbReference type="Proteomes" id="UP000528457">
    <property type="component" value="Unassembled WGS sequence"/>
</dbReference>
<reference evidence="7 8" key="1">
    <citation type="submission" date="2020-08" db="EMBL/GenBank/DDBJ databases">
        <title>Genomic Encyclopedia of Type Strains, Phase IV (KMG-IV): sequencing the most valuable type-strain genomes for metagenomic binning, comparative biology and taxonomic classification.</title>
        <authorList>
            <person name="Goeker M."/>
        </authorList>
    </citation>
    <scope>NUCLEOTIDE SEQUENCE [LARGE SCALE GENOMIC DNA]</scope>
    <source>
        <strain evidence="7 8">DSM 22368</strain>
    </source>
</reference>
<evidence type="ECO:0000256" key="3">
    <source>
        <dbReference type="ARBA" id="ARBA00022989"/>
    </source>
</evidence>
<feature type="transmembrane region" description="Helical" evidence="5">
    <location>
        <begin position="392"/>
        <end position="410"/>
    </location>
</feature>
<proteinExistence type="predicted"/>
<feature type="transmembrane region" description="Helical" evidence="5">
    <location>
        <begin position="73"/>
        <end position="91"/>
    </location>
</feature>
<feature type="transmembrane region" description="Helical" evidence="5">
    <location>
        <begin position="336"/>
        <end position="356"/>
    </location>
</feature>
<comment type="subcellular location">
    <subcellularLocation>
        <location evidence="1">Membrane</location>
        <topology evidence="1">Multi-pass membrane protein</topology>
    </subcellularLocation>
</comment>
<evidence type="ECO:0000256" key="5">
    <source>
        <dbReference type="SAM" id="Phobius"/>
    </source>
</evidence>
<dbReference type="RefSeq" id="WP_166845946.1">
    <property type="nucleotide sequence ID" value="NZ_JAAONY010000002.1"/>
</dbReference>
<dbReference type="GO" id="GO:0016020">
    <property type="term" value="C:membrane"/>
    <property type="evidence" value="ECO:0007669"/>
    <property type="project" value="UniProtKB-SubCell"/>
</dbReference>
<feature type="domain" description="O-antigen ligase-related" evidence="6">
    <location>
        <begin position="204"/>
        <end position="351"/>
    </location>
</feature>
<dbReference type="EMBL" id="JACHHT010000002">
    <property type="protein sequence ID" value="MBB6522402.1"/>
    <property type="molecule type" value="Genomic_DNA"/>
</dbReference>
<gene>
    <name evidence="7" type="ORF">HNR48_002687</name>
</gene>
<evidence type="ECO:0000256" key="1">
    <source>
        <dbReference type="ARBA" id="ARBA00004141"/>
    </source>
</evidence>
<keyword evidence="7" id="KW-0436">Ligase</keyword>